<evidence type="ECO:0000313" key="1">
    <source>
        <dbReference type="EMBL" id="ANI15284.1"/>
    </source>
</evidence>
<dbReference type="Proteomes" id="UP000077748">
    <property type="component" value="Chromosome"/>
</dbReference>
<accession>A0A1A9KCR5</accession>
<sequence length="122" mass="14381">MHNDRNQAPQLLGEQFSDYRVDLQQRPDGGLLLRLRDNQSRRLLTTWAIPASEWRDPTRLNNFIERIRRDLLTAEGRPLQEDQVDCFRKRIELQTFNPGQGRHRQRKIVVAGERLRAMAAHA</sequence>
<dbReference type="AlphaFoldDB" id="A0A1A9KCR5"/>
<reference evidence="1 2" key="1">
    <citation type="submission" date="2016-05" db="EMBL/GenBank/DDBJ databases">
        <title>Genome Sequence of Pseudomonas citronellolis Strain SJTE-3, an Estrogens and Persistent Organic Pollutants degradation strain.</title>
        <authorList>
            <person name="Liang R."/>
        </authorList>
    </citation>
    <scope>NUCLEOTIDE SEQUENCE [LARGE SCALE GENOMIC DNA]</scope>
    <source>
        <strain evidence="1 2">SJTE-3</strain>
    </source>
</reference>
<dbReference type="EMBL" id="CP015878">
    <property type="protein sequence ID" value="ANI15284.1"/>
    <property type="molecule type" value="Genomic_DNA"/>
</dbReference>
<proteinExistence type="predicted"/>
<evidence type="ECO:0008006" key="3">
    <source>
        <dbReference type="Google" id="ProtNLM"/>
    </source>
</evidence>
<evidence type="ECO:0000313" key="2">
    <source>
        <dbReference type="Proteomes" id="UP000077748"/>
    </source>
</evidence>
<dbReference type="InterPro" id="IPR021898">
    <property type="entry name" value="DUF3509"/>
</dbReference>
<organism evidence="1 2">
    <name type="scientific">Pseudomonas citronellolis</name>
    <dbReference type="NCBI Taxonomy" id="53408"/>
    <lineage>
        <taxon>Bacteria</taxon>
        <taxon>Pseudomonadati</taxon>
        <taxon>Pseudomonadota</taxon>
        <taxon>Gammaproteobacteria</taxon>
        <taxon>Pseudomonadales</taxon>
        <taxon>Pseudomonadaceae</taxon>
        <taxon>Pseudomonas</taxon>
    </lineage>
</organism>
<dbReference type="Pfam" id="PF12021">
    <property type="entry name" value="DUF3509"/>
    <property type="match status" value="1"/>
</dbReference>
<dbReference type="RefSeq" id="WP_064583154.1">
    <property type="nucleotide sequence ID" value="NZ_CP015878.1"/>
</dbReference>
<protein>
    <recommendedName>
        <fullName evidence="3">DUF3509 domain-containing protein</fullName>
    </recommendedName>
</protein>
<gene>
    <name evidence="1" type="ORF">A9C11_15400</name>
</gene>
<name>A0A1A9KCR5_9PSED</name>